<evidence type="ECO:0000313" key="3">
    <source>
        <dbReference type="EMBL" id="SFC75606.1"/>
    </source>
</evidence>
<gene>
    <name evidence="3" type="ORF">SAMN05421780_10997</name>
</gene>
<sequence length="115" mass="11722">MTKTTMRSAVTLFGFAATLVLASCDTYSYKTPLPNKKQEAKNPYVYGDPNGPAKQSKLTYPTDPAAAEKAAALKAKLFGDAQPVAAAKEVAAPAAAPADSAATTDTAAKAVASAQ</sequence>
<evidence type="ECO:0000256" key="1">
    <source>
        <dbReference type="SAM" id="MobiDB-lite"/>
    </source>
</evidence>
<dbReference type="STRING" id="927664.SAMN05421780_10997"/>
<dbReference type="PROSITE" id="PS51257">
    <property type="entry name" value="PROKAR_LIPOPROTEIN"/>
    <property type="match status" value="1"/>
</dbReference>
<feature type="region of interest" description="Disordered" evidence="1">
    <location>
        <begin position="36"/>
        <end position="56"/>
    </location>
</feature>
<feature type="signal peptide" evidence="2">
    <location>
        <begin position="1"/>
        <end position="22"/>
    </location>
</feature>
<keyword evidence="4" id="KW-1185">Reference proteome</keyword>
<dbReference type="OrthoDB" id="965885at2"/>
<dbReference type="AlphaFoldDB" id="A0A1I1LRK4"/>
<feature type="chain" id="PRO_5011795752" evidence="2">
    <location>
        <begin position="23"/>
        <end position="115"/>
    </location>
</feature>
<dbReference type="RefSeq" id="WP_143083984.1">
    <property type="nucleotide sequence ID" value="NZ_FOLE01000009.1"/>
</dbReference>
<evidence type="ECO:0000256" key="2">
    <source>
        <dbReference type="SAM" id="SignalP"/>
    </source>
</evidence>
<organism evidence="3 4">
    <name type="scientific">Flexibacter flexilis DSM 6793</name>
    <dbReference type="NCBI Taxonomy" id="927664"/>
    <lineage>
        <taxon>Bacteria</taxon>
        <taxon>Pseudomonadati</taxon>
        <taxon>Bacteroidota</taxon>
        <taxon>Cytophagia</taxon>
        <taxon>Cytophagales</taxon>
        <taxon>Flexibacteraceae</taxon>
        <taxon>Flexibacter</taxon>
    </lineage>
</organism>
<reference evidence="3 4" key="1">
    <citation type="submission" date="2016-10" db="EMBL/GenBank/DDBJ databases">
        <authorList>
            <person name="de Groot N.N."/>
        </authorList>
    </citation>
    <scope>NUCLEOTIDE SEQUENCE [LARGE SCALE GENOMIC DNA]</scope>
    <source>
        <strain evidence="3 4">DSM 6793</strain>
    </source>
</reference>
<dbReference type="Proteomes" id="UP000199514">
    <property type="component" value="Unassembled WGS sequence"/>
</dbReference>
<dbReference type="EMBL" id="FOLE01000009">
    <property type="protein sequence ID" value="SFC75606.1"/>
    <property type="molecule type" value="Genomic_DNA"/>
</dbReference>
<accession>A0A1I1LRK4</accession>
<protein>
    <submittedName>
        <fullName evidence="3">Uncharacterized protein</fullName>
    </submittedName>
</protein>
<proteinExistence type="predicted"/>
<evidence type="ECO:0000313" key="4">
    <source>
        <dbReference type="Proteomes" id="UP000199514"/>
    </source>
</evidence>
<name>A0A1I1LRK4_9BACT</name>
<keyword evidence="2" id="KW-0732">Signal</keyword>